<gene>
    <name evidence="2" type="ORF">BDV25DRAFT_139819</name>
</gene>
<protein>
    <submittedName>
        <fullName evidence="2">Nucleoside phosphorylase domain-containing protein</fullName>
    </submittedName>
</protein>
<feature type="region of interest" description="Disordered" evidence="1">
    <location>
        <begin position="33"/>
        <end position="52"/>
    </location>
</feature>
<reference evidence="2 3" key="1">
    <citation type="submission" date="2019-04" db="EMBL/GenBank/DDBJ databases">
        <title>Friends and foes A comparative genomics study of 23 Aspergillus species from section Flavi.</title>
        <authorList>
            <consortium name="DOE Joint Genome Institute"/>
            <person name="Kjaerbolling I."/>
            <person name="Vesth T."/>
            <person name="Frisvad J.C."/>
            <person name="Nybo J.L."/>
            <person name="Theobald S."/>
            <person name="Kildgaard S."/>
            <person name="Isbrandt T."/>
            <person name="Kuo A."/>
            <person name="Sato A."/>
            <person name="Lyhne E.K."/>
            <person name="Kogle M.E."/>
            <person name="Wiebenga A."/>
            <person name="Kun R.S."/>
            <person name="Lubbers R.J."/>
            <person name="Makela M.R."/>
            <person name="Barry K."/>
            <person name="Chovatia M."/>
            <person name="Clum A."/>
            <person name="Daum C."/>
            <person name="Haridas S."/>
            <person name="He G."/>
            <person name="LaButti K."/>
            <person name="Lipzen A."/>
            <person name="Mondo S."/>
            <person name="Riley R."/>
            <person name="Salamov A."/>
            <person name="Simmons B.A."/>
            <person name="Magnuson J.K."/>
            <person name="Henrissat B."/>
            <person name="Mortensen U.H."/>
            <person name="Larsen T.O."/>
            <person name="Devries R.P."/>
            <person name="Grigoriev I.V."/>
            <person name="Machida M."/>
            <person name="Baker S.E."/>
            <person name="Andersen M.R."/>
        </authorList>
    </citation>
    <scope>NUCLEOTIDE SEQUENCE [LARGE SCALE GENOMIC DNA]</scope>
    <source>
        <strain evidence="2 3">IBT 18842</strain>
    </source>
</reference>
<keyword evidence="3" id="KW-1185">Reference proteome</keyword>
<dbReference type="EMBL" id="ML742094">
    <property type="protein sequence ID" value="KAE8150415.1"/>
    <property type="molecule type" value="Genomic_DNA"/>
</dbReference>
<accession>A0A5N6TVK5</accession>
<dbReference type="Gene3D" id="3.40.50.1580">
    <property type="entry name" value="Nucleoside phosphorylase domain"/>
    <property type="match status" value="1"/>
</dbReference>
<evidence type="ECO:0000313" key="2">
    <source>
        <dbReference type="EMBL" id="KAE8150415.1"/>
    </source>
</evidence>
<sequence>MFPAPSNIKICIICALKLEADAVTSLLDTTYPMNPYHDKESQRRQRSSLPSRRNNTLQLAILVGICGAIPKHHNGRHIMLGDIIISKSVTEYSLGTLLPGYKNNLSANHNPSTLNFKTLASDLEKSYHSLETQTSAYLHKTQHSTIHPSAQQILPFHPNYPHKHRHRQTCKSNACFENRVCQDAIASSCDELNCAPQYLLPRYPVHSIRPSIHFGSVASGDIVMKSGVLRDVFAEKEGVVAFEMEAAGVWAYLPCLVVKGVCDYADSHKEKSWQGFAALSAAACAKAVLGVWKPEHEHDGCDEDSYTPDVKP</sequence>
<dbReference type="InterPro" id="IPR035994">
    <property type="entry name" value="Nucleoside_phosphorylase_sf"/>
</dbReference>
<name>A0A5N6TVK5_ASPAV</name>
<dbReference type="PANTHER" id="PTHR46082">
    <property type="entry name" value="ATP/GTP-BINDING PROTEIN-RELATED"/>
    <property type="match status" value="1"/>
</dbReference>
<organism evidence="2 3">
    <name type="scientific">Aspergillus avenaceus</name>
    <dbReference type="NCBI Taxonomy" id="36643"/>
    <lineage>
        <taxon>Eukaryota</taxon>
        <taxon>Fungi</taxon>
        <taxon>Dikarya</taxon>
        <taxon>Ascomycota</taxon>
        <taxon>Pezizomycotina</taxon>
        <taxon>Eurotiomycetes</taxon>
        <taxon>Eurotiomycetidae</taxon>
        <taxon>Eurotiales</taxon>
        <taxon>Aspergillaceae</taxon>
        <taxon>Aspergillus</taxon>
        <taxon>Aspergillus subgen. Circumdati</taxon>
    </lineage>
</organism>
<evidence type="ECO:0000256" key="1">
    <source>
        <dbReference type="SAM" id="MobiDB-lite"/>
    </source>
</evidence>
<dbReference type="PANTHER" id="PTHR46082:SF6">
    <property type="entry name" value="AAA+ ATPASE DOMAIN-CONTAINING PROTEIN-RELATED"/>
    <property type="match status" value="1"/>
</dbReference>
<dbReference type="AlphaFoldDB" id="A0A5N6TVK5"/>
<dbReference type="OrthoDB" id="20872at2759"/>
<dbReference type="GO" id="GO:0003824">
    <property type="term" value="F:catalytic activity"/>
    <property type="evidence" value="ECO:0007669"/>
    <property type="project" value="InterPro"/>
</dbReference>
<evidence type="ECO:0000313" key="3">
    <source>
        <dbReference type="Proteomes" id="UP000325780"/>
    </source>
</evidence>
<dbReference type="InterPro" id="IPR053137">
    <property type="entry name" value="NLR-like"/>
</dbReference>
<proteinExistence type="predicted"/>
<dbReference type="SUPFAM" id="SSF53167">
    <property type="entry name" value="Purine and uridine phosphorylases"/>
    <property type="match status" value="1"/>
</dbReference>
<dbReference type="GO" id="GO:0009116">
    <property type="term" value="P:nucleoside metabolic process"/>
    <property type="evidence" value="ECO:0007669"/>
    <property type="project" value="InterPro"/>
</dbReference>
<dbReference type="Proteomes" id="UP000325780">
    <property type="component" value="Unassembled WGS sequence"/>
</dbReference>